<protein>
    <submittedName>
        <fullName evidence="3">NB-ARC domain-containing protein</fullName>
    </submittedName>
</protein>
<dbReference type="SMART" id="SM00028">
    <property type="entry name" value="TPR"/>
    <property type="match status" value="5"/>
</dbReference>
<dbReference type="Pfam" id="PF01381">
    <property type="entry name" value="HTH_3"/>
    <property type="match status" value="1"/>
</dbReference>
<feature type="repeat" description="TPR" evidence="1">
    <location>
        <begin position="679"/>
        <end position="712"/>
    </location>
</feature>
<dbReference type="SUPFAM" id="SSF47413">
    <property type="entry name" value="lambda repressor-like DNA-binding domains"/>
    <property type="match status" value="1"/>
</dbReference>
<dbReference type="PRINTS" id="PR00364">
    <property type="entry name" value="DISEASERSIST"/>
</dbReference>
<dbReference type="CDD" id="cd00093">
    <property type="entry name" value="HTH_XRE"/>
    <property type="match status" value="1"/>
</dbReference>
<dbReference type="Gene3D" id="1.25.40.10">
    <property type="entry name" value="Tetratricopeptide repeat domain"/>
    <property type="match status" value="1"/>
</dbReference>
<dbReference type="SMART" id="SM00530">
    <property type="entry name" value="HTH_XRE"/>
    <property type="match status" value="1"/>
</dbReference>
<dbReference type="Pfam" id="PF13424">
    <property type="entry name" value="TPR_12"/>
    <property type="match status" value="2"/>
</dbReference>
<evidence type="ECO:0000313" key="4">
    <source>
        <dbReference type="Proteomes" id="UP000315677"/>
    </source>
</evidence>
<dbReference type="PROSITE" id="PS50943">
    <property type="entry name" value="HTH_CROC1"/>
    <property type="match status" value="1"/>
</dbReference>
<keyword evidence="1" id="KW-0802">TPR repeat</keyword>
<dbReference type="InterPro" id="IPR027417">
    <property type="entry name" value="P-loop_NTPase"/>
</dbReference>
<dbReference type="InterPro" id="IPR011990">
    <property type="entry name" value="TPR-like_helical_dom_sf"/>
</dbReference>
<dbReference type="AlphaFoldDB" id="A0A543DAU5"/>
<dbReference type="RefSeq" id="WP_170231637.1">
    <property type="nucleotide sequence ID" value="NZ_VFPA01000004.1"/>
</dbReference>
<dbReference type="Gene3D" id="1.10.260.40">
    <property type="entry name" value="lambda repressor-like DNA-binding domains"/>
    <property type="match status" value="1"/>
</dbReference>
<name>A0A543DAU5_9PSEU</name>
<dbReference type="GO" id="GO:0003677">
    <property type="term" value="F:DNA binding"/>
    <property type="evidence" value="ECO:0007669"/>
    <property type="project" value="InterPro"/>
</dbReference>
<evidence type="ECO:0000313" key="3">
    <source>
        <dbReference type="EMBL" id="TQM06452.1"/>
    </source>
</evidence>
<dbReference type="SUPFAM" id="SSF48452">
    <property type="entry name" value="TPR-like"/>
    <property type="match status" value="1"/>
</dbReference>
<keyword evidence="4" id="KW-1185">Reference proteome</keyword>
<dbReference type="InterPro" id="IPR019734">
    <property type="entry name" value="TPR_rpt"/>
</dbReference>
<sequence>MATLLRSWRERAHLTQEELAERAGLNVRTIRRWESNGDLRRPQATSLRMLAAALELTSADRASLFAAAGKVTDPVAPDGSADGQHPLTSGDVPPAGVVVPRQLPADVDGFVARTAELTALNRLIGAYEESGTRPMIVAAITGTAGVGKTALALHWAHRVSHRFPDGQLYVDLRGYHPSDDAMEPADAVRGFLGALGVPPTRVPPTPDAQAALYRSIVAGKRLLVVLDNARDSRHVRPLLPGSATCLVATTSRDQLTSLIATNAARPLGLGLLRTDEARDLLARRLDARQIAAESSAADEIVVSCARLPLALAIAAARSASSPHLPLGTLAAQLRQERSGLDALAVGDPYADTRAVFSWSYHGLGSEAARLFRLLGRHHGSDIAVAAAASVAGLPVQRTRTLLAELCRAHLLIEHRPGRYTSHDLLRAYAAELAHDHDGSTDIRSASHRAVDHDLHTAHAAARLLNPDREPICLARPQPGVVVGDLADHAQAMTWFTDEHTTVLAAVDRASSIGLDTHAWQLAWSLADFLNWRGHWRVWRAICQTALDAARRLGDRAGQAHTHRNLAGAYLYTNQLEDSCTQLREALDLYEQLGDRIGQARTHYDLGRLFGSQNRHIEARQHTERALDLYVASDDRNGEARALNATGRDEAQLGDFHNALIHCQQALTLNQEIGSRLGEATAWDSVGHVHHRLGDHDRAYTCYQRALDLARDLGNRILEAGTLDNIGDMHLAAGDADAARLSWREALSILDDLGHPHAGVVRTKLTRPAATDDATGARGPLE</sequence>
<dbReference type="GO" id="GO:0043531">
    <property type="term" value="F:ADP binding"/>
    <property type="evidence" value="ECO:0007669"/>
    <property type="project" value="InterPro"/>
</dbReference>
<gene>
    <name evidence="3" type="ORF">FB558_6709</name>
</gene>
<evidence type="ECO:0000256" key="1">
    <source>
        <dbReference type="PROSITE-ProRule" id="PRU00339"/>
    </source>
</evidence>
<dbReference type="InterPro" id="IPR001387">
    <property type="entry name" value="Cro/C1-type_HTH"/>
</dbReference>
<accession>A0A543DAU5</accession>
<dbReference type="PROSITE" id="PS50005">
    <property type="entry name" value="TPR"/>
    <property type="match status" value="1"/>
</dbReference>
<evidence type="ECO:0000259" key="2">
    <source>
        <dbReference type="PROSITE" id="PS50943"/>
    </source>
</evidence>
<dbReference type="Gene3D" id="3.40.50.300">
    <property type="entry name" value="P-loop containing nucleotide triphosphate hydrolases"/>
    <property type="match status" value="1"/>
</dbReference>
<dbReference type="Proteomes" id="UP000315677">
    <property type="component" value="Unassembled WGS sequence"/>
</dbReference>
<reference evidence="3 4" key="1">
    <citation type="submission" date="2019-06" db="EMBL/GenBank/DDBJ databases">
        <title>Sequencing the genomes of 1000 actinobacteria strains.</title>
        <authorList>
            <person name="Klenk H.-P."/>
        </authorList>
    </citation>
    <scope>NUCLEOTIDE SEQUENCE [LARGE SCALE GENOMIC DNA]</scope>
    <source>
        <strain evidence="3 4">DSM 45301</strain>
    </source>
</reference>
<dbReference type="InterPro" id="IPR010982">
    <property type="entry name" value="Lambda_DNA-bd_dom_sf"/>
</dbReference>
<dbReference type="PANTHER" id="PTHR47691">
    <property type="entry name" value="REGULATOR-RELATED"/>
    <property type="match status" value="1"/>
</dbReference>
<dbReference type="EMBL" id="VFPA01000004">
    <property type="protein sequence ID" value="TQM06452.1"/>
    <property type="molecule type" value="Genomic_DNA"/>
</dbReference>
<proteinExistence type="predicted"/>
<organism evidence="3 4">
    <name type="scientific">Pseudonocardia kunmingensis</name>
    <dbReference type="NCBI Taxonomy" id="630975"/>
    <lineage>
        <taxon>Bacteria</taxon>
        <taxon>Bacillati</taxon>
        <taxon>Actinomycetota</taxon>
        <taxon>Actinomycetes</taxon>
        <taxon>Pseudonocardiales</taxon>
        <taxon>Pseudonocardiaceae</taxon>
        <taxon>Pseudonocardia</taxon>
    </lineage>
</organism>
<feature type="domain" description="HTH cro/C1-type" evidence="2">
    <location>
        <begin position="5"/>
        <end position="61"/>
    </location>
</feature>
<dbReference type="PANTHER" id="PTHR47691:SF3">
    <property type="entry name" value="HTH-TYPE TRANSCRIPTIONAL REGULATOR RV0890C-RELATED"/>
    <property type="match status" value="1"/>
</dbReference>
<comment type="caution">
    <text evidence="3">The sequence shown here is derived from an EMBL/GenBank/DDBJ whole genome shotgun (WGS) entry which is preliminary data.</text>
</comment>
<dbReference type="SUPFAM" id="SSF52540">
    <property type="entry name" value="P-loop containing nucleoside triphosphate hydrolases"/>
    <property type="match status" value="1"/>
</dbReference>